<dbReference type="RefSeq" id="WP_112374279.1">
    <property type="nucleotide sequence ID" value="NZ_UAUU01000005.1"/>
</dbReference>
<dbReference type="InterPro" id="IPR017853">
    <property type="entry name" value="GH"/>
</dbReference>
<dbReference type="GO" id="GO:0004560">
    <property type="term" value="F:alpha-L-fucosidase activity"/>
    <property type="evidence" value="ECO:0007669"/>
    <property type="project" value="InterPro"/>
</dbReference>
<feature type="domain" description="Glycoside hydrolase family 29 N-terminal" evidence="2">
    <location>
        <begin position="37"/>
        <end position="121"/>
    </location>
</feature>
<dbReference type="InterPro" id="IPR057739">
    <property type="entry name" value="Glyco_hydro_29_N"/>
</dbReference>
<reference evidence="3 4" key="1">
    <citation type="submission" date="2018-06" db="EMBL/GenBank/DDBJ databases">
        <authorList>
            <consortium name="Pathogen Informatics"/>
            <person name="Doyle S."/>
        </authorList>
    </citation>
    <scope>NUCLEOTIDE SEQUENCE [LARGE SCALE GENOMIC DNA]</scope>
    <source>
        <strain evidence="3 4">NCTC11343</strain>
    </source>
</reference>
<name>A0A2X2JD24_SPHMU</name>
<evidence type="ECO:0000313" key="3">
    <source>
        <dbReference type="EMBL" id="SPZ85045.1"/>
    </source>
</evidence>
<dbReference type="Pfam" id="PF01120">
    <property type="entry name" value="Alpha_L_fucos"/>
    <property type="match status" value="1"/>
</dbReference>
<dbReference type="Gene3D" id="3.20.20.80">
    <property type="entry name" value="Glycosidases"/>
    <property type="match status" value="1"/>
</dbReference>
<evidence type="ECO:0000259" key="2">
    <source>
        <dbReference type="Pfam" id="PF01120"/>
    </source>
</evidence>
<keyword evidence="1" id="KW-0732">Signal</keyword>
<proteinExistence type="predicted"/>
<dbReference type="AlphaFoldDB" id="A0A2X2JD24"/>
<sequence>MKINFLKWKCAAAVGMLLCMTDVANSQTKSLPYEGVAGWQETQDKRMEWFKEARFGLFIHWGLYSAAGGSFEGKKYPQHYAEWIQTWGKIPSKQYAEVLKPKFTLRSFDPKSWAHLAKKNGNEVYGADLPTPRRL</sequence>
<feature type="signal peptide" evidence="1">
    <location>
        <begin position="1"/>
        <end position="26"/>
    </location>
</feature>
<protein>
    <submittedName>
        <fullName evidence="3">Alpha-L-fucosidase</fullName>
    </submittedName>
</protein>
<organism evidence="3 4">
    <name type="scientific">Sphingobacterium multivorum</name>
    <dbReference type="NCBI Taxonomy" id="28454"/>
    <lineage>
        <taxon>Bacteria</taxon>
        <taxon>Pseudomonadati</taxon>
        <taxon>Bacteroidota</taxon>
        <taxon>Sphingobacteriia</taxon>
        <taxon>Sphingobacteriales</taxon>
        <taxon>Sphingobacteriaceae</taxon>
        <taxon>Sphingobacterium</taxon>
    </lineage>
</organism>
<dbReference type="Proteomes" id="UP000251241">
    <property type="component" value="Unassembled WGS sequence"/>
</dbReference>
<gene>
    <name evidence="3" type="ORF">NCTC11343_01602</name>
</gene>
<accession>A0A2X2JD24</accession>
<dbReference type="GO" id="GO:0005975">
    <property type="term" value="P:carbohydrate metabolic process"/>
    <property type="evidence" value="ECO:0007669"/>
    <property type="project" value="InterPro"/>
</dbReference>
<dbReference type="SUPFAM" id="SSF51445">
    <property type="entry name" value="(Trans)glycosidases"/>
    <property type="match status" value="1"/>
</dbReference>
<evidence type="ECO:0000256" key="1">
    <source>
        <dbReference type="SAM" id="SignalP"/>
    </source>
</evidence>
<feature type="chain" id="PRO_5015954035" evidence="1">
    <location>
        <begin position="27"/>
        <end position="135"/>
    </location>
</feature>
<evidence type="ECO:0000313" key="4">
    <source>
        <dbReference type="Proteomes" id="UP000251241"/>
    </source>
</evidence>
<dbReference type="EMBL" id="UAUU01000005">
    <property type="protein sequence ID" value="SPZ85045.1"/>
    <property type="molecule type" value="Genomic_DNA"/>
</dbReference>